<protein>
    <submittedName>
        <fullName evidence="2">Uncharacterized protein</fullName>
    </submittedName>
</protein>
<keyword evidence="3" id="KW-1185">Reference proteome</keyword>
<name>A0A125U097_9GAMM</name>
<dbReference type="AlphaFoldDB" id="A0A125U097"/>
<gene>
    <name evidence="2" type="ORF">AZ78_0056</name>
</gene>
<organism evidence="2 3">
    <name type="scientific">Lysobacter capsici AZ78</name>
    <dbReference type="NCBI Taxonomy" id="1444315"/>
    <lineage>
        <taxon>Bacteria</taxon>
        <taxon>Pseudomonadati</taxon>
        <taxon>Pseudomonadota</taxon>
        <taxon>Gammaproteobacteria</taxon>
        <taxon>Lysobacterales</taxon>
        <taxon>Lysobacteraceae</taxon>
        <taxon>Lysobacter</taxon>
    </lineage>
</organism>
<feature type="region of interest" description="Disordered" evidence="1">
    <location>
        <begin position="19"/>
        <end position="59"/>
    </location>
</feature>
<reference evidence="2 3" key="1">
    <citation type="journal article" date="2014" name="Genome Announc.">
        <title>Draft Genome Sequence of Lysobacter capsici AZ78, a Bacterium Antagonistic to Plant-Pathogenic Oomycetes.</title>
        <authorList>
            <person name="Puopolo G."/>
            <person name="Sonego P."/>
            <person name="Engelen K."/>
            <person name="Pertot I."/>
        </authorList>
    </citation>
    <scope>NUCLEOTIDE SEQUENCE [LARGE SCALE GENOMIC DNA]</scope>
    <source>
        <strain evidence="2 3">AZ78</strain>
    </source>
</reference>
<comment type="caution">
    <text evidence="2">The sequence shown here is derived from an EMBL/GenBank/DDBJ whole genome shotgun (WGS) entry which is preliminary data.</text>
</comment>
<accession>A0A125U097</accession>
<sequence>MATVASDLPATVAARLRLNPGGGREKRDGGAVAYGGDAQSRPRSHSRCDAATLSRCGAV</sequence>
<dbReference type="Proteomes" id="UP000023435">
    <property type="component" value="Unassembled WGS sequence"/>
</dbReference>
<evidence type="ECO:0000313" key="2">
    <source>
        <dbReference type="EMBL" id="KWS02512.1"/>
    </source>
</evidence>
<evidence type="ECO:0000313" key="3">
    <source>
        <dbReference type="Proteomes" id="UP000023435"/>
    </source>
</evidence>
<dbReference type="EMBL" id="JAJA02000001">
    <property type="protein sequence ID" value="KWS02512.1"/>
    <property type="molecule type" value="Genomic_DNA"/>
</dbReference>
<proteinExistence type="predicted"/>
<evidence type="ECO:0000256" key="1">
    <source>
        <dbReference type="SAM" id="MobiDB-lite"/>
    </source>
</evidence>